<accession>A0A0M0KTP8</accession>
<keyword evidence="1" id="KW-0812">Transmembrane</keyword>
<evidence type="ECO:0000313" key="2">
    <source>
        <dbReference type="EMBL" id="KOO41957.1"/>
    </source>
</evidence>
<dbReference type="PATRIC" id="fig|284581.3.peg.41"/>
<feature type="transmembrane region" description="Helical" evidence="1">
    <location>
        <begin position="59"/>
        <end position="78"/>
    </location>
</feature>
<keyword evidence="1" id="KW-1133">Transmembrane helix</keyword>
<protein>
    <submittedName>
        <fullName evidence="2">Uncharacterized protein</fullName>
    </submittedName>
</protein>
<feature type="transmembrane region" description="Helical" evidence="1">
    <location>
        <begin position="28"/>
        <end position="47"/>
    </location>
</feature>
<keyword evidence="1" id="KW-0472">Membrane</keyword>
<dbReference type="AlphaFoldDB" id="A0A0M0KTP8"/>
<comment type="caution">
    <text evidence="2">The sequence shown here is derived from an EMBL/GenBank/DDBJ whole genome shotgun (WGS) entry which is preliminary data.</text>
</comment>
<dbReference type="Proteomes" id="UP000037558">
    <property type="component" value="Unassembled WGS sequence"/>
</dbReference>
<evidence type="ECO:0000256" key="1">
    <source>
        <dbReference type="SAM" id="Phobius"/>
    </source>
</evidence>
<sequence length="79" mass="8751">MPGLFFFLTLVLFGIIQANVHIESGVIKKIWVIVMTLLPIVGFITAIKGERRSFKPWLIIGNLVLILIVSVMGVMAIIS</sequence>
<evidence type="ECO:0000313" key="3">
    <source>
        <dbReference type="Proteomes" id="UP000037558"/>
    </source>
</evidence>
<proteinExistence type="predicted"/>
<name>A0A0M0KTP8_9BACI</name>
<reference evidence="3" key="1">
    <citation type="submission" date="2015-08" db="EMBL/GenBank/DDBJ databases">
        <title>Fjat-14210 dsm16467.</title>
        <authorList>
            <person name="Liu B."/>
            <person name="Wang J."/>
            <person name="Zhu Y."/>
            <person name="Liu G."/>
            <person name="Chen Q."/>
            <person name="Chen Z."/>
            <person name="Lan J."/>
            <person name="Che J."/>
            <person name="Ge C."/>
            <person name="Shi H."/>
            <person name="Pan Z."/>
            <person name="Liu X."/>
        </authorList>
    </citation>
    <scope>NUCLEOTIDE SEQUENCE [LARGE SCALE GENOMIC DNA]</scope>
    <source>
        <strain evidence="3">DSM 16467</strain>
    </source>
</reference>
<gene>
    <name evidence="2" type="ORF">AMD01_18830</name>
</gene>
<dbReference type="OrthoDB" id="2933089at2"/>
<organism evidence="2 3">
    <name type="scientific">Priestia koreensis</name>
    <dbReference type="NCBI Taxonomy" id="284581"/>
    <lineage>
        <taxon>Bacteria</taxon>
        <taxon>Bacillati</taxon>
        <taxon>Bacillota</taxon>
        <taxon>Bacilli</taxon>
        <taxon>Bacillales</taxon>
        <taxon>Bacillaceae</taxon>
        <taxon>Priestia</taxon>
    </lineage>
</organism>
<keyword evidence="3" id="KW-1185">Reference proteome</keyword>
<dbReference type="EMBL" id="LILC01000027">
    <property type="protein sequence ID" value="KOO41957.1"/>
    <property type="molecule type" value="Genomic_DNA"/>
</dbReference>